<sequence>MTRGKNTTQIEDGIEVPYGQINPETLRRMIQEFVSRDGADWGDPGCTLEEKVEQVCRQLKNKKARIVYDQKTETVNIVVSP</sequence>
<dbReference type="Gene3D" id="1.10.10.610">
    <property type="entry name" value="YehU-like"/>
    <property type="match status" value="1"/>
</dbReference>
<dbReference type="InterPro" id="IPR036685">
    <property type="entry name" value="YehU-like_sf"/>
</dbReference>
<dbReference type="HOGENOM" id="CLU_186759_0_0_7"/>
<dbReference type="AlphaFoldDB" id="A0A0B5FER3"/>
<dbReference type="SUPFAM" id="SSF118001">
    <property type="entry name" value="YehU-like"/>
    <property type="match status" value="1"/>
</dbReference>
<dbReference type="InterPro" id="IPR010648">
    <property type="entry name" value="UPF0270"/>
</dbReference>
<name>A0A0B5FER3_9BACT</name>
<evidence type="ECO:0000313" key="2">
    <source>
        <dbReference type="EMBL" id="AJF06612.1"/>
    </source>
</evidence>
<keyword evidence="3" id="KW-1185">Reference proteome</keyword>
<accession>A0A0B5FER3</accession>
<proteinExistence type="inferred from homology"/>
<comment type="similarity">
    <text evidence="1">Belongs to the UPF0270 family.</text>
</comment>
<evidence type="ECO:0000313" key="3">
    <source>
        <dbReference type="Proteomes" id="UP000035036"/>
    </source>
</evidence>
<dbReference type="Pfam" id="PF06794">
    <property type="entry name" value="UPF0270"/>
    <property type="match status" value="1"/>
</dbReference>
<gene>
    <name evidence="2" type="ORF">GSUB_08710</name>
</gene>
<dbReference type="Proteomes" id="UP000035036">
    <property type="component" value="Chromosome"/>
</dbReference>
<organism evidence="2 3">
    <name type="scientific">Geoalkalibacter subterraneus</name>
    <dbReference type="NCBI Taxonomy" id="483547"/>
    <lineage>
        <taxon>Bacteria</taxon>
        <taxon>Pseudomonadati</taxon>
        <taxon>Thermodesulfobacteriota</taxon>
        <taxon>Desulfuromonadia</taxon>
        <taxon>Desulfuromonadales</taxon>
        <taxon>Geoalkalibacteraceae</taxon>
        <taxon>Geoalkalibacter</taxon>
    </lineage>
</organism>
<reference evidence="2 3" key="1">
    <citation type="journal article" date="2015" name="Genome Announc.">
        <title>Genomes of Geoalkalibacter ferrihydriticus Z-0531T and Geoalkalibacter subterraneus Red1T, Two Haloalkaliphilic Metal-Reducing Deltaproteobacteria.</title>
        <authorList>
            <person name="Badalamenti J.P."/>
            <person name="Krajmalnik-Brown R."/>
            <person name="Torres C.I."/>
            <person name="Bond D.R."/>
        </authorList>
    </citation>
    <scope>NUCLEOTIDE SEQUENCE [LARGE SCALE GENOMIC DNA]</scope>
    <source>
        <strain evidence="2 3">Red1</strain>
    </source>
</reference>
<evidence type="ECO:0000256" key="1">
    <source>
        <dbReference type="ARBA" id="ARBA00006450"/>
    </source>
</evidence>
<dbReference type="STRING" id="483547.GSUB_08710"/>
<dbReference type="RefSeq" id="WP_040200320.1">
    <property type="nucleotide sequence ID" value="NZ_CP010311.1"/>
</dbReference>
<dbReference type="EMBL" id="CP010311">
    <property type="protein sequence ID" value="AJF06612.1"/>
    <property type="molecule type" value="Genomic_DNA"/>
</dbReference>
<dbReference type="KEGG" id="gsb:GSUB_08710"/>
<evidence type="ECO:0008006" key="4">
    <source>
        <dbReference type="Google" id="ProtNLM"/>
    </source>
</evidence>
<protein>
    <recommendedName>
        <fullName evidence="4">YheU family protein</fullName>
    </recommendedName>
</protein>